<dbReference type="AlphaFoldDB" id="B9F2Z6"/>
<feature type="compositionally biased region" description="Basic and acidic residues" evidence="1">
    <location>
        <begin position="279"/>
        <end position="316"/>
    </location>
</feature>
<accession>B9F2Z6</accession>
<dbReference type="PANTHER" id="PTHR33087">
    <property type="entry name" value="OS07G0539200 PROTEIN"/>
    <property type="match status" value="1"/>
</dbReference>
<dbReference type="PANTHER" id="PTHR33087:SF21">
    <property type="entry name" value="OS03G0782100 PROTEIN"/>
    <property type="match status" value="1"/>
</dbReference>
<dbReference type="EMBL" id="CM000139">
    <property type="protein sequence ID" value="EEE57803.1"/>
    <property type="molecule type" value="Genomic_DNA"/>
</dbReference>
<name>B9F2Z6_ORYSJ</name>
<protein>
    <submittedName>
        <fullName evidence="2">Uncharacterized protein</fullName>
    </submittedName>
</protein>
<feature type="compositionally biased region" description="Polar residues" evidence="1">
    <location>
        <begin position="514"/>
        <end position="523"/>
    </location>
</feature>
<reference evidence="2" key="2">
    <citation type="submission" date="2008-12" db="EMBL/GenBank/DDBJ databases">
        <title>Improved gene annotation of the rice (Oryza sativa) genomes.</title>
        <authorList>
            <person name="Wang J."/>
            <person name="Li R."/>
            <person name="Fan W."/>
            <person name="Huang Q."/>
            <person name="Zhang J."/>
            <person name="Zhou Y."/>
            <person name="Hu Y."/>
            <person name="Zi S."/>
            <person name="Li J."/>
            <person name="Ni P."/>
            <person name="Zheng H."/>
            <person name="Zhang Y."/>
            <person name="Zhao M."/>
            <person name="Hao Q."/>
            <person name="McDermott J."/>
            <person name="Samudrala R."/>
            <person name="Kristiansen K."/>
            <person name="Wong G.K.-S."/>
        </authorList>
    </citation>
    <scope>NUCLEOTIDE SEQUENCE</scope>
</reference>
<feature type="compositionally biased region" description="Basic and acidic residues" evidence="1">
    <location>
        <begin position="346"/>
        <end position="366"/>
    </location>
</feature>
<sequence length="717" mass="80846">MSQLGDPATRPEEDTCFIPTSYAIDEELREWSETAAVSWAAHAPSTTTPRDVEQAFLDEFQLRRGEVAVSLYHPQAFLIKFQHRRHCEEALVKGYVKRRGIEIHFIKWRSLQSALGVALMFRVRLCLDGVPMHAWAADIAERIIGRTCALEQIETDVVHPVESGNTRSIDLWAWTANPSTIPKRMWLSFTNRAKDPKLAPLLAVESPPEHWQRGVRHPVLFHLEEIHDYTAATIDLEEQGSFQPTKRRLPPWSLGVLDGEQVPGRVFEDFPHHPPPPRSVHDRLGGTEREVDRHEDDRRDHHDDRRSGRGTRDGHTRRGRAARGGRPRDDDDRDDFDDDQDEDREERDRDDDRGRGDDRKDRDRGGRGRRRGSSNDHPRPWRRIDRDDDRDNRDCDLGHDCGEQRASDNDYRRERTRSLRRRDRGALAATAAVDGDRLTLSTTRASSSPRRTPLLCTAVRSKQRSPNCHRQWTSYNGSPSSRTRLWRGCRHSRSTLSRRTQGMKPGRLTATSCFADSASSRKPSQPHARSEGGGGGRGQQGWQWQPSGAAPTYSVPHPVFSGGGPGIAELNGHPRCLFASPPRAILASPPASPPRSPCVHPIQLTRRLKIQPRKCGQATRRNKRIAKQTSRPTMERCQRVLFKRLGILNDEGGTSIEQVLAQYIAMFNGLLPPHIIAALTAIFGIDDDEQDAMDAALISLVGEGVAEVADEVEKNAA</sequence>
<reference evidence="2" key="1">
    <citation type="journal article" date="2005" name="PLoS Biol.">
        <title>The genomes of Oryza sativa: a history of duplications.</title>
        <authorList>
            <person name="Yu J."/>
            <person name="Wang J."/>
            <person name="Lin W."/>
            <person name="Li S."/>
            <person name="Li H."/>
            <person name="Zhou J."/>
            <person name="Ni P."/>
            <person name="Dong W."/>
            <person name="Hu S."/>
            <person name="Zeng C."/>
            <person name="Zhang J."/>
            <person name="Zhang Y."/>
            <person name="Li R."/>
            <person name="Xu Z."/>
            <person name="Li S."/>
            <person name="Li X."/>
            <person name="Zheng H."/>
            <person name="Cong L."/>
            <person name="Lin L."/>
            <person name="Yin J."/>
            <person name="Geng J."/>
            <person name="Li G."/>
            <person name="Shi J."/>
            <person name="Liu J."/>
            <person name="Lv H."/>
            <person name="Li J."/>
            <person name="Wang J."/>
            <person name="Deng Y."/>
            <person name="Ran L."/>
            <person name="Shi X."/>
            <person name="Wang X."/>
            <person name="Wu Q."/>
            <person name="Li C."/>
            <person name="Ren X."/>
            <person name="Wang J."/>
            <person name="Wang X."/>
            <person name="Li D."/>
            <person name="Liu D."/>
            <person name="Zhang X."/>
            <person name="Ji Z."/>
            <person name="Zhao W."/>
            <person name="Sun Y."/>
            <person name="Zhang Z."/>
            <person name="Bao J."/>
            <person name="Han Y."/>
            <person name="Dong L."/>
            <person name="Ji J."/>
            <person name="Chen P."/>
            <person name="Wu S."/>
            <person name="Liu J."/>
            <person name="Xiao Y."/>
            <person name="Bu D."/>
            <person name="Tan J."/>
            <person name="Yang L."/>
            <person name="Ye C."/>
            <person name="Zhang J."/>
            <person name="Xu J."/>
            <person name="Zhou Y."/>
            <person name="Yu Y."/>
            <person name="Zhang B."/>
            <person name="Zhuang S."/>
            <person name="Wei H."/>
            <person name="Liu B."/>
            <person name="Lei M."/>
            <person name="Yu H."/>
            <person name="Li Y."/>
            <person name="Xu H."/>
            <person name="Wei S."/>
            <person name="He X."/>
            <person name="Fang L."/>
            <person name="Zhang Z."/>
            <person name="Zhang Y."/>
            <person name="Huang X."/>
            <person name="Su Z."/>
            <person name="Tong W."/>
            <person name="Li J."/>
            <person name="Tong Z."/>
            <person name="Li S."/>
            <person name="Ye J."/>
            <person name="Wang L."/>
            <person name="Fang L."/>
            <person name="Lei T."/>
            <person name="Chen C."/>
            <person name="Chen H."/>
            <person name="Xu Z."/>
            <person name="Li H."/>
            <person name="Huang H."/>
            <person name="Zhang F."/>
            <person name="Xu H."/>
            <person name="Li N."/>
            <person name="Zhao C."/>
            <person name="Li S."/>
            <person name="Dong L."/>
            <person name="Huang Y."/>
            <person name="Li L."/>
            <person name="Xi Y."/>
            <person name="Qi Q."/>
            <person name="Li W."/>
            <person name="Zhang B."/>
            <person name="Hu W."/>
            <person name="Zhang Y."/>
            <person name="Tian X."/>
            <person name="Jiao Y."/>
            <person name="Liang X."/>
            <person name="Jin J."/>
            <person name="Gao L."/>
            <person name="Zheng W."/>
            <person name="Hao B."/>
            <person name="Liu S."/>
            <person name="Wang W."/>
            <person name="Yuan L."/>
            <person name="Cao M."/>
            <person name="McDermott J."/>
            <person name="Samudrala R."/>
            <person name="Wang J."/>
            <person name="Wong G.K."/>
            <person name="Yang H."/>
        </authorList>
    </citation>
    <scope>NUCLEOTIDE SEQUENCE [LARGE SCALE GENOMIC DNA]</scope>
</reference>
<evidence type="ECO:0000256" key="1">
    <source>
        <dbReference type="SAM" id="MobiDB-lite"/>
    </source>
</evidence>
<proteinExistence type="predicted"/>
<feature type="region of interest" description="Disordered" evidence="1">
    <location>
        <begin position="265"/>
        <end position="423"/>
    </location>
</feature>
<gene>
    <name evidence="2" type="ORF">OsJ_08374</name>
</gene>
<feature type="compositionally biased region" description="Acidic residues" evidence="1">
    <location>
        <begin position="331"/>
        <end position="345"/>
    </location>
</feature>
<feature type="region of interest" description="Disordered" evidence="1">
    <location>
        <begin position="514"/>
        <end position="557"/>
    </location>
</feature>
<feature type="region of interest" description="Disordered" evidence="1">
    <location>
        <begin position="462"/>
        <end position="485"/>
    </location>
</feature>
<dbReference type="InterPro" id="IPR053253">
    <property type="entry name" value="Sex_diff_modulator"/>
</dbReference>
<evidence type="ECO:0000313" key="2">
    <source>
        <dbReference type="EMBL" id="EEE57803.1"/>
    </source>
</evidence>
<feature type="compositionally biased region" description="Polar residues" evidence="1">
    <location>
        <begin position="464"/>
        <end position="483"/>
    </location>
</feature>
<feature type="compositionally biased region" description="Basic and acidic residues" evidence="1">
    <location>
        <begin position="373"/>
        <end position="417"/>
    </location>
</feature>
<dbReference type="Proteomes" id="UP000007752">
    <property type="component" value="Chromosome 2"/>
</dbReference>
<organism evidence="2">
    <name type="scientific">Oryza sativa subsp. japonica</name>
    <name type="common">Rice</name>
    <dbReference type="NCBI Taxonomy" id="39947"/>
    <lineage>
        <taxon>Eukaryota</taxon>
        <taxon>Viridiplantae</taxon>
        <taxon>Streptophyta</taxon>
        <taxon>Embryophyta</taxon>
        <taxon>Tracheophyta</taxon>
        <taxon>Spermatophyta</taxon>
        <taxon>Magnoliopsida</taxon>
        <taxon>Liliopsida</taxon>
        <taxon>Poales</taxon>
        <taxon>Poaceae</taxon>
        <taxon>BOP clade</taxon>
        <taxon>Oryzoideae</taxon>
        <taxon>Oryzeae</taxon>
        <taxon>Oryzinae</taxon>
        <taxon>Oryza</taxon>
        <taxon>Oryza sativa</taxon>
    </lineage>
</organism>